<keyword evidence="3" id="KW-1185">Reference proteome</keyword>
<keyword evidence="1" id="KW-0812">Transmembrane</keyword>
<evidence type="ECO:0000313" key="2">
    <source>
        <dbReference type="EMBL" id="GIQ62424.1"/>
    </source>
</evidence>
<organism evidence="2 3">
    <name type="scientific">Paenibacillus cisolokensis</name>
    <dbReference type="NCBI Taxonomy" id="1658519"/>
    <lineage>
        <taxon>Bacteria</taxon>
        <taxon>Bacillati</taxon>
        <taxon>Bacillota</taxon>
        <taxon>Bacilli</taxon>
        <taxon>Bacillales</taxon>
        <taxon>Paenibacillaceae</taxon>
        <taxon>Paenibacillus</taxon>
    </lineage>
</organism>
<proteinExistence type="predicted"/>
<feature type="transmembrane region" description="Helical" evidence="1">
    <location>
        <begin position="7"/>
        <end position="24"/>
    </location>
</feature>
<sequence>MEYVRDYTMYAAIFGMFSFVWFGWAQEKPRASWRIYIGLASAAALLVCLAGVYLSVKNWDAPSALSEGTAFRQYLITVCIEFILAGIGAFVLYKLKRQNVVASWIAFIVGIHFIGLTNVFDDPGLYLLAALLVAISILSLWIAPKLQVANSAIVGIGAGTVLFVYAVLGLIRYLSV</sequence>
<comment type="caution">
    <text evidence="2">The sequence shown here is derived from an EMBL/GenBank/DDBJ whole genome shotgun (WGS) entry which is preliminary data.</text>
</comment>
<dbReference type="EMBL" id="BOVJ01000030">
    <property type="protein sequence ID" value="GIQ62424.1"/>
    <property type="molecule type" value="Genomic_DNA"/>
</dbReference>
<feature type="transmembrane region" description="Helical" evidence="1">
    <location>
        <begin position="100"/>
        <end position="119"/>
    </location>
</feature>
<dbReference type="RefSeq" id="WP_213527728.1">
    <property type="nucleotide sequence ID" value="NZ_BOVJ01000030.1"/>
</dbReference>
<accession>A0ABQ4N2J6</accession>
<evidence type="ECO:0000313" key="3">
    <source>
        <dbReference type="Proteomes" id="UP000680304"/>
    </source>
</evidence>
<name>A0ABQ4N2J6_9BACL</name>
<gene>
    <name evidence="2" type="ORF">PACILC2_09920</name>
</gene>
<feature type="transmembrane region" description="Helical" evidence="1">
    <location>
        <begin position="152"/>
        <end position="174"/>
    </location>
</feature>
<protein>
    <submittedName>
        <fullName evidence="2">Uncharacterized protein</fullName>
    </submittedName>
</protein>
<evidence type="ECO:0000256" key="1">
    <source>
        <dbReference type="SAM" id="Phobius"/>
    </source>
</evidence>
<keyword evidence="1" id="KW-1133">Transmembrane helix</keyword>
<feature type="transmembrane region" description="Helical" evidence="1">
    <location>
        <begin position="74"/>
        <end position="93"/>
    </location>
</feature>
<feature type="transmembrane region" description="Helical" evidence="1">
    <location>
        <begin position="125"/>
        <end position="143"/>
    </location>
</feature>
<feature type="transmembrane region" description="Helical" evidence="1">
    <location>
        <begin position="36"/>
        <end position="54"/>
    </location>
</feature>
<reference evidence="2 3" key="1">
    <citation type="submission" date="2021-04" db="EMBL/GenBank/DDBJ databases">
        <title>Draft genome sequence of Paenibacillus cisolokensis, LC2-13A.</title>
        <authorList>
            <person name="Uke A."/>
            <person name="Chhe C."/>
            <person name="Baramee S."/>
            <person name="Kosugi A."/>
        </authorList>
    </citation>
    <scope>NUCLEOTIDE SEQUENCE [LARGE SCALE GENOMIC DNA]</scope>
    <source>
        <strain evidence="2 3">LC2-13A</strain>
    </source>
</reference>
<keyword evidence="1" id="KW-0472">Membrane</keyword>
<dbReference type="Proteomes" id="UP000680304">
    <property type="component" value="Unassembled WGS sequence"/>
</dbReference>